<dbReference type="PANTHER" id="PTHR35561">
    <property type="entry name" value="RNA 2',3'-CYCLIC PHOSPHODIESTERASE"/>
    <property type="match status" value="1"/>
</dbReference>
<dbReference type="Pfam" id="PF13563">
    <property type="entry name" value="2_5_RNA_ligase2"/>
    <property type="match status" value="1"/>
</dbReference>
<protein>
    <recommendedName>
        <fullName evidence="3">Phosphoesterase HXTX domain-containing protein</fullName>
    </recommendedName>
</protein>
<dbReference type="GO" id="GO:0004113">
    <property type="term" value="F:2',3'-cyclic-nucleotide 3'-phosphodiesterase activity"/>
    <property type="evidence" value="ECO:0007669"/>
    <property type="project" value="InterPro"/>
</dbReference>
<dbReference type="InterPro" id="IPR009097">
    <property type="entry name" value="Cyclic_Pdiesterase"/>
</dbReference>
<name>A0A382ER57_9ZZZZ</name>
<dbReference type="GO" id="GO:0008664">
    <property type="term" value="F:RNA 2',3'-cyclic 3'-phosphodiesterase activity"/>
    <property type="evidence" value="ECO:0007669"/>
    <property type="project" value="InterPro"/>
</dbReference>
<dbReference type="PANTHER" id="PTHR35561:SF1">
    <property type="entry name" value="RNA 2',3'-CYCLIC PHOSPHODIESTERASE"/>
    <property type="match status" value="1"/>
</dbReference>
<feature type="non-terminal residue" evidence="2">
    <location>
        <position position="1"/>
    </location>
</feature>
<evidence type="ECO:0008006" key="3">
    <source>
        <dbReference type="Google" id="ProtNLM"/>
    </source>
</evidence>
<dbReference type="Gene3D" id="3.90.1140.10">
    <property type="entry name" value="Cyclic phosphodiesterase"/>
    <property type="match status" value="1"/>
</dbReference>
<evidence type="ECO:0000313" key="2">
    <source>
        <dbReference type="EMBL" id="SVB52481.1"/>
    </source>
</evidence>
<dbReference type="SUPFAM" id="SSF55144">
    <property type="entry name" value="LigT-like"/>
    <property type="match status" value="1"/>
</dbReference>
<dbReference type="AlphaFoldDB" id="A0A382ER57"/>
<organism evidence="2">
    <name type="scientific">marine metagenome</name>
    <dbReference type="NCBI Taxonomy" id="408172"/>
    <lineage>
        <taxon>unclassified sequences</taxon>
        <taxon>metagenomes</taxon>
        <taxon>ecological metagenomes</taxon>
    </lineage>
</organism>
<dbReference type="EMBL" id="UINC01045569">
    <property type="protein sequence ID" value="SVB52481.1"/>
    <property type="molecule type" value="Genomic_DNA"/>
</dbReference>
<proteinExistence type="predicted"/>
<sequence length="127" mass="13916">VVVDEVVAGQPPFELHLDGTGAFQPTGPARVLWAGLRSDDGRRALTALQQRLEGRVRDLGCAAESRPYRPHLTLGHVRRGAPPSSGEWQRHAPKPMVIPVDEILLMRSELHKTGARYTTLHTACLVA</sequence>
<gene>
    <name evidence="2" type="ORF">METZ01_LOCUS205335</name>
</gene>
<dbReference type="NCBIfam" id="TIGR02258">
    <property type="entry name" value="2_5_ligase"/>
    <property type="match status" value="1"/>
</dbReference>
<dbReference type="InterPro" id="IPR004175">
    <property type="entry name" value="RNA_CPDase"/>
</dbReference>
<reference evidence="2" key="1">
    <citation type="submission" date="2018-05" db="EMBL/GenBank/DDBJ databases">
        <authorList>
            <person name="Lanie J.A."/>
            <person name="Ng W.-L."/>
            <person name="Kazmierczak K.M."/>
            <person name="Andrzejewski T.M."/>
            <person name="Davidsen T.M."/>
            <person name="Wayne K.J."/>
            <person name="Tettelin H."/>
            <person name="Glass J.I."/>
            <person name="Rusch D."/>
            <person name="Podicherti R."/>
            <person name="Tsui H.-C.T."/>
            <person name="Winkler M.E."/>
        </authorList>
    </citation>
    <scope>NUCLEOTIDE SEQUENCE</scope>
</reference>
<accession>A0A382ER57</accession>
<keyword evidence="1" id="KW-0378">Hydrolase</keyword>
<evidence type="ECO:0000256" key="1">
    <source>
        <dbReference type="ARBA" id="ARBA00022801"/>
    </source>
</evidence>